<comment type="similarity">
    <text evidence="8 9">Belongs to the TRAP transporter small permease family.</text>
</comment>
<comment type="caution">
    <text evidence="11">The sequence shown here is derived from an EMBL/GenBank/DDBJ whole genome shotgun (WGS) entry which is preliminary data.</text>
</comment>
<dbReference type="OrthoDB" id="7363305at2"/>
<keyword evidence="6 9" id="KW-1133">Transmembrane helix</keyword>
<dbReference type="Proteomes" id="UP000281975">
    <property type="component" value="Unassembled WGS sequence"/>
</dbReference>
<evidence type="ECO:0000259" key="10">
    <source>
        <dbReference type="Pfam" id="PF04290"/>
    </source>
</evidence>
<dbReference type="PANTHER" id="PTHR35011:SF10">
    <property type="entry name" value="TRAP TRANSPORTER SMALL PERMEASE PROTEIN"/>
    <property type="match status" value="1"/>
</dbReference>
<evidence type="ECO:0000256" key="5">
    <source>
        <dbReference type="ARBA" id="ARBA00022692"/>
    </source>
</evidence>
<evidence type="ECO:0000256" key="2">
    <source>
        <dbReference type="ARBA" id="ARBA00022448"/>
    </source>
</evidence>
<evidence type="ECO:0000256" key="6">
    <source>
        <dbReference type="ARBA" id="ARBA00022989"/>
    </source>
</evidence>
<keyword evidence="3" id="KW-1003">Cell membrane</keyword>
<evidence type="ECO:0000256" key="8">
    <source>
        <dbReference type="ARBA" id="ARBA00038436"/>
    </source>
</evidence>
<comment type="subcellular location">
    <subcellularLocation>
        <location evidence="1 9">Cell inner membrane</location>
        <topology evidence="1 9">Multi-pass membrane protein</topology>
    </subcellularLocation>
</comment>
<dbReference type="GO" id="GO:0005886">
    <property type="term" value="C:plasma membrane"/>
    <property type="evidence" value="ECO:0007669"/>
    <property type="project" value="UniProtKB-SubCell"/>
</dbReference>
<evidence type="ECO:0000256" key="1">
    <source>
        <dbReference type="ARBA" id="ARBA00004429"/>
    </source>
</evidence>
<evidence type="ECO:0000313" key="12">
    <source>
        <dbReference type="Proteomes" id="UP000281975"/>
    </source>
</evidence>
<feature type="transmembrane region" description="Helical" evidence="9">
    <location>
        <begin position="12"/>
        <end position="36"/>
    </location>
</feature>
<dbReference type="InterPro" id="IPR007387">
    <property type="entry name" value="TRAP_DctQ"/>
</dbReference>
<proteinExistence type="inferred from homology"/>
<dbReference type="GO" id="GO:0022857">
    <property type="term" value="F:transmembrane transporter activity"/>
    <property type="evidence" value="ECO:0007669"/>
    <property type="project" value="UniProtKB-UniRule"/>
</dbReference>
<keyword evidence="12" id="KW-1185">Reference proteome</keyword>
<sequence length="170" mass="18082">MTVLSRLGTWLGHIALAFAGIALLAMMAITVVDIVLRYLFQLTDGASRLTFTGGVELVQYLMLGAMLSAMAAHVEHSQVVVELFTRALSGPLKARLAGLYLLLFAAVGSLLAMGLFETARSLAEFGEVTQDLAIPKAPMYDTAAVLFAILALRSAIYGLRGLLQGVTHDA</sequence>
<name>A0A420WWE4_9GAMM</name>
<dbReference type="PANTHER" id="PTHR35011">
    <property type="entry name" value="2,3-DIKETO-L-GULONATE TRAP TRANSPORTER SMALL PERMEASE PROTEIN YIAM"/>
    <property type="match status" value="1"/>
</dbReference>
<feature type="transmembrane region" description="Helical" evidence="9">
    <location>
        <begin position="57"/>
        <end position="74"/>
    </location>
</feature>
<feature type="domain" description="Tripartite ATP-independent periplasmic transporters DctQ component" evidence="10">
    <location>
        <begin position="26"/>
        <end position="155"/>
    </location>
</feature>
<dbReference type="RefSeq" id="WP_121172885.1">
    <property type="nucleotide sequence ID" value="NZ_RBIN01000005.1"/>
</dbReference>
<dbReference type="GO" id="GO:0015740">
    <property type="term" value="P:C4-dicarboxylate transport"/>
    <property type="evidence" value="ECO:0007669"/>
    <property type="project" value="TreeGrafter"/>
</dbReference>
<dbReference type="InterPro" id="IPR055348">
    <property type="entry name" value="DctQ"/>
</dbReference>
<accession>A0A420WWE4</accession>
<dbReference type="EMBL" id="RBIN01000005">
    <property type="protein sequence ID" value="RKR03410.1"/>
    <property type="molecule type" value="Genomic_DNA"/>
</dbReference>
<dbReference type="AlphaFoldDB" id="A0A420WWE4"/>
<organism evidence="11 12">
    <name type="scientific">Kushneria sinocarnis</name>
    <dbReference type="NCBI Taxonomy" id="595502"/>
    <lineage>
        <taxon>Bacteria</taxon>
        <taxon>Pseudomonadati</taxon>
        <taxon>Pseudomonadota</taxon>
        <taxon>Gammaproteobacteria</taxon>
        <taxon>Oceanospirillales</taxon>
        <taxon>Halomonadaceae</taxon>
        <taxon>Kushneria</taxon>
    </lineage>
</organism>
<feature type="transmembrane region" description="Helical" evidence="9">
    <location>
        <begin position="94"/>
        <end position="116"/>
    </location>
</feature>
<dbReference type="Pfam" id="PF04290">
    <property type="entry name" value="DctQ"/>
    <property type="match status" value="1"/>
</dbReference>
<evidence type="ECO:0000313" key="11">
    <source>
        <dbReference type="EMBL" id="RKR03410.1"/>
    </source>
</evidence>
<keyword evidence="4 9" id="KW-0997">Cell inner membrane</keyword>
<reference evidence="11 12" key="1">
    <citation type="submission" date="2018-10" db="EMBL/GenBank/DDBJ databases">
        <title>Genomic Encyclopedia of Type Strains, Phase IV (KMG-IV): sequencing the most valuable type-strain genomes for metagenomic binning, comparative biology and taxonomic classification.</title>
        <authorList>
            <person name="Goeker M."/>
        </authorList>
    </citation>
    <scope>NUCLEOTIDE SEQUENCE [LARGE SCALE GENOMIC DNA]</scope>
    <source>
        <strain evidence="11 12">DSM 23229</strain>
    </source>
</reference>
<comment type="caution">
    <text evidence="9">Lacks conserved residue(s) required for the propagation of feature annotation.</text>
</comment>
<evidence type="ECO:0000256" key="3">
    <source>
        <dbReference type="ARBA" id="ARBA00022475"/>
    </source>
</evidence>
<keyword evidence="7 9" id="KW-0472">Membrane</keyword>
<evidence type="ECO:0000256" key="9">
    <source>
        <dbReference type="RuleBase" id="RU369079"/>
    </source>
</evidence>
<keyword evidence="5 9" id="KW-0812">Transmembrane</keyword>
<comment type="function">
    <text evidence="9">Part of the tripartite ATP-independent periplasmic (TRAP) transport system.</text>
</comment>
<gene>
    <name evidence="11" type="ORF">C7446_1935</name>
</gene>
<protein>
    <recommendedName>
        <fullName evidence="9">TRAP transporter small permease protein</fullName>
    </recommendedName>
</protein>
<evidence type="ECO:0000256" key="7">
    <source>
        <dbReference type="ARBA" id="ARBA00023136"/>
    </source>
</evidence>
<comment type="subunit">
    <text evidence="9">The complex comprises the extracytoplasmic solute receptor protein and the two transmembrane proteins.</text>
</comment>
<evidence type="ECO:0000256" key="4">
    <source>
        <dbReference type="ARBA" id="ARBA00022519"/>
    </source>
</evidence>
<keyword evidence="2 9" id="KW-0813">Transport</keyword>